<sequence length="1668" mass="189676">MNTSDRIENKFNKLILSELDNVADLLDYKPATDNKLSYHWLDFNQVYSRNNNSVDDLFDQLYIYHDRLDLVDSILARLSVLGQDDVVKVVDKLLDFIIKYPVVVQNTYAKIHLFNWNLDHFVKLHKQFRTNSELLLKVLIKATGFDSIDSLTKKPISEILDKHAQFFNKVHLEFLTRYQENQDSHSLYLSTISFILSHNKSDYFDYLIKSINSHDVIDNLTILTLNNKTQTNTTLTELKSFIIQNVIDDQEIISSCSHCLLTVFKKSTDEDLLVSTLQSILNHSSSTTAAIVTDISLKLNSINITNLTINVLLQNLNRYTNTQDVAHNLVSLSTITDKVTFLEIVKTLSQLENTIDAQRSLALNALPEKSLALTVLDHYLRLFIQSSGKNMRLDEYFHIIATLIDNSALEWDETVLAKLRKFWVISTTHALQDTKDMQTIALKSPSLDFTQTDITSHASIQEKRASLVKLLPKQANDIRYLSSDDVVLLLTVYKLENIRCQHCHPSGILNYFQDDCFSESSSSECIKSIADSLTNTFIQSWAIRSRSQSIDVKLLDEIKALLVGTCHRLEIVRSIAFSFSNRLLTAIPNLVSKQVIIFTILELLSLLHESCTNQLEFEYSFKFNYSSTLAAFEVDLPDNYSLKDSLIKKLTHSLDVWVISALPGANLELSSALSVYLSETSEASPTHYGASLALKYSLKIPSSDSHLASKSQLDEDLAGAFSNRFGLRCKTNGEITGVRLALKKGENVTKAFRSISNAFKGVNEMHKIPDNEISKEDVRRLKKQTQDLLYGIHNKECDLTLPDLKRLLWRCAGILVASNKLDFELLHYLVSVPFQVFTGDSISTALEVWIWLFHERKDFQTKTIMEICNEWLSTIKARKGLFSTVNSEIDPFHDGIEYSPSNEEEMNNNATVAKKTFLPHLYVIQLLNGFLTSLESHDPVAIFTISKCLYKSTKSGLMSRHPLSRELRFTILNTAFRVIRTASLDSNSESLLRESTLNCALSWFTVKPHWCFGGNRLQIKSDIQCLNAFLLNIKSSGSLSTSMDNTYKERIKLLEVLLDNEVNKLKVWLDPLNDAERGGYLPSLMHNATISEHEWHKYINIAWAHSTELLMGLASRFKSPTITRELKKLARHFTNSFIDIPEALEHFLNGGLQERSSTSLRFLNFWAPVSPSSALAYFQPEYKNDSMILQYAMKCLEHHTVQLTFFYVPQIVQALRDDKLGYVERFIFETAKISQLFCHQIIWNMKANTHRDDNGELADPMKPLLENMINMIVSSLSGDAKDFYEREFTFFDSVTSISGKLKPFVKKSKPEKKEKIDEEMKQIEVDPGVYLPSNPDGVVVDIDKVSGRPLQSHAKAPFMATFKVRKEVVNLESADDGILDNDQEEKKHVFEKWQAAIFKVGDDCRQDVLALQAIAIFKTIFFTSGLALYLNPYRVTATGPGVSSRQFRILIANVIKCGVIDVVPNATSRDEMGRAKVNDLAEYFLQTFGSKESMAYQKSRLNFIRSMAAYSLICYILQIKDRHNGNIMIDGEGHIVHIDFGFLFDIGPGGIKFEPNSFKLSHEMVTVMGGKDSDGYKMFQELIVKGFIASRIYANEIVNVVKLMLGTELPSFKGEGTISRLRDRFMLHLDDRAASQYMIGVIRNAHENSRSIAYDEFQRITNDIPYAL</sequence>
<dbReference type="InterPro" id="IPR042236">
    <property type="entry name" value="PI3K_accessory_sf"/>
</dbReference>
<dbReference type="Proteomes" id="UP000310708">
    <property type="component" value="Unassembled WGS sequence"/>
</dbReference>
<dbReference type="InterPro" id="IPR016024">
    <property type="entry name" value="ARM-type_fold"/>
</dbReference>
<keyword evidence="4" id="KW-0808">Transferase</keyword>
<dbReference type="PANTHER" id="PTHR10048:SF15">
    <property type="entry name" value="PHOSPHATIDYLINOSITOL 4-KINASE ALPHA"/>
    <property type="match status" value="1"/>
</dbReference>
<dbReference type="SUPFAM" id="SSF48371">
    <property type="entry name" value="ARM repeat"/>
    <property type="match status" value="1"/>
</dbReference>
<dbReference type="InterPro" id="IPR000403">
    <property type="entry name" value="PI3/4_kinase_cat_dom"/>
</dbReference>
<dbReference type="FunFam" id="3.30.1010.10:FF:000014">
    <property type="entry name" value="Phosphatidylinositol 4-kinase STT4"/>
    <property type="match status" value="1"/>
</dbReference>
<keyword evidence="6 11" id="KW-0418">Kinase</keyword>
<dbReference type="InterPro" id="IPR001263">
    <property type="entry name" value="PI3K_accessory_dom"/>
</dbReference>
<keyword evidence="7" id="KW-0067">ATP-binding</keyword>
<dbReference type="GO" id="GO:0046854">
    <property type="term" value="P:phosphatidylinositol phosphate biosynthetic process"/>
    <property type="evidence" value="ECO:0007669"/>
    <property type="project" value="InterPro"/>
</dbReference>
<dbReference type="Gene3D" id="1.25.40.70">
    <property type="entry name" value="Phosphatidylinositol 3-kinase, accessory domain (PIK)"/>
    <property type="match status" value="1"/>
</dbReference>
<name>A0A4T0M7W4_9BASI</name>
<dbReference type="GO" id="GO:0004430">
    <property type="term" value="F:1-phosphatidylinositol 4-kinase activity"/>
    <property type="evidence" value="ECO:0007669"/>
    <property type="project" value="UniProtKB-EC"/>
</dbReference>
<dbReference type="InterPro" id="IPR018936">
    <property type="entry name" value="PI3/4_kinase_CS"/>
</dbReference>
<dbReference type="SMART" id="SM00146">
    <property type="entry name" value="PI3Kc"/>
    <property type="match status" value="1"/>
</dbReference>
<evidence type="ECO:0000256" key="2">
    <source>
        <dbReference type="ARBA" id="ARBA00006209"/>
    </source>
</evidence>
<dbReference type="Gene3D" id="3.30.1010.10">
    <property type="entry name" value="Phosphatidylinositol 3-kinase Catalytic Subunit, Chain A, domain 4"/>
    <property type="match status" value="1"/>
</dbReference>
<dbReference type="Gene3D" id="1.10.1070.11">
    <property type="entry name" value="Phosphatidylinositol 3-/4-kinase, catalytic domain"/>
    <property type="match status" value="1"/>
</dbReference>
<dbReference type="PROSITE" id="PS50290">
    <property type="entry name" value="PI3_4_KINASE_3"/>
    <property type="match status" value="1"/>
</dbReference>
<dbReference type="PANTHER" id="PTHR10048">
    <property type="entry name" value="PHOSPHATIDYLINOSITOL KINASE"/>
    <property type="match status" value="1"/>
</dbReference>
<evidence type="ECO:0000259" key="8">
    <source>
        <dbReference type="PROSITE" id="PS50290"/>
    </source>
</evidence>
<dbReference type="GO" id="GO:0005524">
    <property type="term" value="F:ATP binding"/>
    <property type="evidence" value="ECO:0007669"/>
    <property type="project" value="UniProtKB-KW"/>
</dbReference>
<evidence type="ECO:0000256" key="1">
    <source>
        <dbReference type="ARBA" id="ARBA00001686"/>
    </source>
</evidence>
<dbReference type="Pfam" id="PF00454">
    <property type="entry name" value="PI3_PI4_kinase"/>
    <property type="match status" value="1"/>
</dbReference>
<dbReference type="FunFam" id="1.25.40.70:FF:000011">
    <property type="entry name" value="Phosphatidylinositol 4-kinase alpha"/>
    <property type="match status" value="1"/>
</dbReference>
<comment type="similarity">
    <text evidence="2">Belongs to the PI3/PI4-kinase family. Type III PI4K subfamily.</text>
</comment>
<dbReference type="SUPFAM" id="SSF56112">
    <property type="entry name" value="Protein kinase-like (PK-like)"/>
    <property type="match status" value="1"/>
</dbReference>
<reference evidence="12 13" key="1">
    <citation type="submission" date="2019-03" db="EMBL/GenBank/DDBJ databases">
        <title>Sequencing 25 genomes of Wallemia mellicola.</title>
        <authorList>
            <person name="Gostincar C."/>
        </authorList>
    </citation>
    <scope>NUCLEOTIDE SEQUENCE [LARGE SCALE GENOMIC DNA]</scope>
    <source>
        <strain evidence="10 12">EXF-6152</strain>
        <strain evidence="11 13">EXF-757</strain>
    </source>
</reference>
<dbReference type="InterPro" id="IPR011009">
    <property type="entry name" value="Kinase-like_dom_sf"/>
</dbReference>
<dbReference type="Pfam" id="PF19274">
    <property type="entry name" value="PI4K_N"/>
    <property type="match status" value="1"/>
</dbReference>
<evidence type="ECO:0000313" key="12">
    <source>
        <dbReference type="Proteomes" id="UP000310685"/>
    </source>
</evidence>
<evidence type="ECO:0000256" key="4">
    <source>
        <dbReference type="ARBA" id="ARBA00022679"/>
    </source>
</evidence>
<organism evidence="11 13">
    <name type="scientific">Wallemia mellicola</name>
    <dbReference type="NCBI Taxonomy" id="1708541"/>
    <lineage>
        <taxon>Eukaryota</taxon>
        <taxon>Fungi</taxon>
        <taxon>Dikarya</taxon>
        <taxon>Basidiomycota</taxon>
        <taxon>Wallemiomycotina</taxon>
        <taxon>Wallemiomycetes</taxon>
        <taxon>Wallemiales</taxon>
        <taxon>Wallemiaceae</taxon>
        <taxon>Wallemia</taxon>
    </lineage>
</organism>
<evidence type="ECO:0000256" key="5">
    <source>
        <dbReference type="ARBA" id="ARBA00022741"/>
    </source>
</evidence>
<dbReference type="EMBL" id="SPRC01000005">
    <property type="protein sequence ID" value="TIB81736.1"/>
    <property type="molecule type" value="Genomic_DNA"/>
</dbReference>
<dbReference type="InterPro" id="IPR036940">
    <property type="entry name" value="PI3/4_kinase_cat_sf"/>
</dbReference>
<protein>
    <recommendedName>
        <fullName evidence="3">1-phosphatidylinositol 4-kinase</fullName>
        <ecNumber evidence="3">2.7.1.67</ecNumber>
    </recommendedName>
</protein>
<dbReference type="EC" id="2.7.1.67" evidence="3"/>
<dbReference type="EMBL" id="SPRX01000007">
    <property type="protein sequence ID" value="TIC68465.1"/>
    <property type="molecule type" value="Genomic_DNA"/>
</dbReference>
<dbReference type="PROSITE" id="PS51545">
    <property type="entry name" value="PIK_HELICAL"/>
    <property type="match status" value="1"/>
</dbReference>
<evidence type="ECO:0000313" key="13">
    <source>
        <dbReference type="Proteomes" id="UP000310708"/>
    </source>
</evidence>
<dbReference type="Proteomes" id="UP000310685">
    <property type="component" value="Unassembled WGS sequence"/>
</dbReference>
<evidence type="ECO:0000313" key="11">
    <source>
        <dbReference type="EMBL" id="TIC68465.1"/>
    </source>
</evidence>
<evidence type="ECO:0000256" key="3">
    <source>
        <dbReference type="ARBA" id="ARBA00012169"/>
    </source>
</evidence>
<comment type="caution">
    <text evidence="11">The sequence shown here is derived from an EMBL/GenBank/DDBJ whole genome shotgun (WGS) entry which is preliminary data.</text>
</comment>
<dbReference type="PROSITE" id="PS00916">
    <property type="entry name" value="PI3_4_KINASE_2"/>
    <property type="match status" value="1"/>
</dbReference>
<proteinExistence type="inferred from homology"/>
<dbReference type="GO" id="GO:0048015">
    <property type="term" value="P:phosphatidylinositol-mediated signaling"/>
    <property type="evidence" value="ECO:0007669"/>
    <property type="project" value="TreeGrafter"/>
</dbReference>
<dbReference type="CDD" id="cd05167">
    <property type="entry name" value="PI4Kc_III_alpha"/>
    <property type="match status" value="1"/>
</dbReference>
<accession>A0A4T0M7W4</accession>
<feature type="domain" description="PIK helical" evidence="9">
    <location>
        <begin position="1096"/>
        <end position="1271"/>
    </location>
</feature>
<keyword evidence="5" id="KW-0547">Nucleotide-binding</keyword>
<gene>
    <name evidence="11" type="ORF">E3Q01_00880</name>
    <name evidence="10" type="ORF">E3Q22_00749</name>
</gene>
<feature type="domain" description="PI3K/PI4K catalytic" evidence="8">
    <location>
        <begin position="1372"/>
        <end position="1650"/>
    </location>
</feature>
<dbReference type="GO" id="GO:0005886">
    <property type="term" value="C:plasma membrane"/>
    <property type="evidence" value="ECO:0007669"/>
    <property type="project" value="TreeGrafter"/>
</dbReference>
<dbReference type="PROSITE" id="PS00915">
    <property type="entry name" value="PI3_4_KINASE_1"/>
    <property type="match status" value="1"/>
</dbReference>
<dbReference type="Pfam" id="PF00613">
    <property type="entry name" value="PI3Ka"/>
    <property type="match status" value="1"/>
</dbReference>
<dbReference type="FunFam" id="1.10.1070.11:FF:000012">
    <property type="entry name" value="Phosphatidylinositol 4-kinase alpha 1"/>
    <property type="match status" value="1"/>
</dbReference>
<evidence type="ECO:0000256" key="6">
    <source>
        <dbReference type="ARBA" id="ARBA00022777"/>
    </source>
</evidence>
<dbReference type="InterPro" id="IPR045495">
    <property type="entry name" value="PI4K_N"/>
</dbReference>
<comment type="catalytic activity">
    <reaction evidence="1">
        <text>a 1,2-diacyl-sn-glycero-3-phospho-(1D-myo-inositol) + ATP = a 1,2-diacyl-sn-glycero-3-phospho-(1D-myo-inositol 4-phosphate) + ADP + H(+)</text>
        <dbReference type="Rhea" id="RHEA:19877"/>
        <dbReference type="ChEBI" id="CHEBI:15378"/>
        <dbReference type="ChEBI" id="CHEBI:30616"/>
        <dbReference type="ChEBI" id="CHEBI:57880"/>
        <dbReference type="ChEBI" id="CHEBI:58178"/>
        <dbReference type="ChEBI" id="CHEBI:456216"/>
        <dbReference type="EC" id="2.7.1.67"/>
    </reaction>
</comment>
<dbReference type="SMART" id="SM00145">
    <property type="entry name" value="PI3Ka"/>
    <property type="match status" value="1"/>
</dbReference>
<dbReference type="InterPro" id="IPR015433">
    <property type="entry name" value="PI3/4_kinase"/>
</dbReference>
<evidence type="ECO:0000259" key="9">
    <source>
        <dbReference type="PROSITE" id="PS51545"/>
    </source>
</evidence>
<evidence type="ECO:0000313" key="10">
    <source>
        <dbReference type="EMBL" id="TIB81736.1"/>
    </source>
</evidence>
<dbReference type="GO" id="GO:0005737">
    <property type="term" value="C:cytoplasm"/>
    <property type="evidence" value="ECO:0007669"/>
    <property type="project" value="TreeGrafter"/>
</dbReference>
<evidence type="ECO:0000256" key="7">
    <source>
        <dbReference type="ARBA" id="ARBA00022840"/>
    </source>
</evidence>